<dbReference type="EMBL" id="LBWF01000001">
    <property type="protein sequence ID" value="KKR02687.1"/>
    <property type="molecule type" value="Genomic_DNA"/>
</dbReference>
<protein>
    <submittedName>
        <fullName evidence="2">Uncharacterized protein</fullName>
    </submittedName>
</protein>
<proteinExistence type="predicted"/>
<reference evidence="2 3" key="1">
    <citation type="journal article" date="2015" name="Nature">
        <title>rRNA introns, odd ribosomes, and small enigmatic genomes across a large radiation of phyla.</title>
        <authorList>
            <person name="Brown C.T."/>
            <person name="Hug L.A."/>
            <person name="Thomas B.C."/>
            <person name="Sharon I."/>
            <person name="Castelle C.J."/>
            <person name="Singh A."/>
            <person name="Wilkins M.J."/>
            <person name="Williams K.H."/>
            <person name="Banfield J.F."/>
        </authorList>
    </citation>
    <scope>NUCLEOTIDE SEQUENCE [LARGE SCALE GENOMIC DNA]</scope>
    <source>
        <strain evidence="3">GW2011_GWA1_39_13</strain>
    </source>
</reference>
<evidence type="ECO:0000313" key="2">
    <source>
        <dbReference type="EMBL" id="KKR02687.1"/>
    </source>
</evidence>
<evidence type="ECO:0000256" key="1">
    <source>
        <dbReference type="SAM" id="Phobius"/>
    </source>
</evidence>
<evidence type="ECO:0000313" key="3">
    <source>
        <dbReference type="Proteomes" id="UP000034845"/>
    </source>
</evidence>
<feature type="transmembrane region" description="Helical" evidence="1">
    <location>
        <begin position="6"/>
        <end position="28"/>
    </location>
</feature>
<name>A0A0G0QLZ0_YANXG</name>
<accession>A0A0G0QLZ0</accession>
<feature type="transmembrane region" description="Helical" evidence="1">
    <location>
        <begin position="60"/>
        <end position="84"/>
    </location>
</feature>
<dbReference type="AlphaFoldDB" id="A0A0G0QLZ0"/>
<organism evidence="2 3">
    <name type="scientific">Yanofskybacteria sp. (strain GW2011_GWA1_39_13)</name>
    <dbReference type="NCBI Taxonomy" id="1619019"/>
    <lineage>
        <taxon>Bacteria</taxon>
        <taxon>Candidatus Yanofskyibacteriota</taxon>
    </lineage>
</organism>
<keyword evidence="1" id="KW-0812">Transmembrane</keyword>
<dbReference type="Proteomes" id="UP000034845">
    <property type="component" value="Unassembled WGS sequence"/>
</dbReference>
<gene>
    <name evidence="2" type="ORF">UT29_C0001G0167</name>
</gene>
<keyword evidence="1" id="KW-0472">Membrane</keyword>
<comment type="caution">
    <text evidence="2">The sequence shown here is derived from an EMBL/GenBank/DDBJ whole genome shotgun (WGS) entry which is preliminary data.</text>
</comment>
<sequence>MISDVLWWEWLTLLYFTVIGPLVSYFWIREMTKMTHGGKLEMTGTEFVDRKFVISNPKKFLPIFVLFSIIGLPILLIFFTWIIFIDP</sequence>
<keyword evidence="1" id="KW-1133">Transmembrane helix</keyword>